<organism evidence="2 3">
    <name type="scientific">Sediminicola luteus</name>
    <dbReference type="NCBI Taxonomy" id="319238"/>
    <lineage>
        <taxon>Bacteria</taxon>
        <taxon>Pseudomonadati</taxon>
        <taxon>Bacteroidota</taxon>
        <taxon>Flavobacteriia</taxon>
        <taxon>Flavobacteriales</taxon>
        <taxon>Flavobacteriaceae</taxon>
        <taxon>Sediminicola</taxon>
    </lineage>
</organism>
<dbReference type="GO" id="GO:0004519">
    <property type="term" value="F:endonuclease activity"/>
    <property type="evidence" value="ECO:0007669"/>
    <property type="project" value="UniProtKB-KW"/>
</dbReference>
<dbReference type="EMBL" id="NBWU01000007">
    <property type="protein sequence ID" value="PCE62834.1"/>
    <property type="molecule type" value="Genomic_DNA"/>
</dbReference>
<evidence type="ECO:0000259" key="1">
    <source>
        <dbReference type="Pfam" id="PF19580"/>
    </source>
</evidence>
<reference evidence="2 3" key="1">
    <citation type="submission" date="2017-04" db="EMBL/GenBank/DDBJ databases">
        <title>A new member of the family Flavobacteriaceae isolated from ascidians.</title>
        <authorList>
            <person name="Chen L."/>
        </authorList>
    </citation>
    <scope>NUCLEOTIDE SEQUENCE [LARGE SCALE GENOMIC DNA]</scope>
    <source>
        <strain evidence="2 3">HQA918</strain>
    </source>
</reference>
<dbReference type="Gene3D" id="3.60.10.10">
    <property type="entry name" value="Endonuclease/exonuclease/phosphatase"/>
    <property type="match status" value="1"/>
</dbReference>
<dbReference type="SUPFAM" id="SSF56219">
    <property type="entry name" value="DNase I-like"/>
    <property type="match status" value="1"/>
</dbReference>
<evidence type="ECO:0000313" key="2">
    <source>
        <dbReference type="EMBL" id="PCE62834.1"/>
    </source>
</evidence>
<accession>A0A2A4G4E1</accession>
<dbReference type="InterPro" id="IPR005135">
    <property type="entry name" value="Endo/exonuclease/phosphatase"/>
</dbReference>
<dbReference type="AlphaFoldDB" id="A0A2A4G4E1"/>
<dbReference type="RefSeq" id="WP_245871668.1">
    <property type="nucleotide sequence ID" value="NZ_KZ300477.1"/>
</dbReference>
<keyword evidence="3" id="KW-1185">Reference proteome</keyword>
<dbReference type="PANTHER" id="PTHR42834">
    <property type="entry name" value="ENDONUCLEASE/EXONUCLEASE/PHOSPHATASE FAMILY PROTEIN (AFU_ORTHOLOGUE AFUA_3G09210)"/>
    <property type="match status" value="1"/>
</dbReference>
<comment type="caution">
    <text evidence="2">The sequence shown here is derived from an EMBL/GenBank/DDBJ whole genome shotgun (WGS) entry which is preliminary data.</text>
</comment>
<dbReference type="Proteomes" id="UP000219559">
    <property type="component" value="Unassembled WGS sequence"/>
</dbReference>
<keyword evidence="2" id="KW-0255">Endonuclease</keyword>
<sequence length="355" mass="41420">MFAIKLLDIPRIKTVELLVMLWLFPTVIQAQKTEYNIYTVAFYNLENLFDTVNDSLVRDDERTPHGSYHWTKERYQDKLLKLATVIRGIGAPYDLDGPEIIGVCEVENADVLEDLITKPTMAALDYGYVHFDSPDERGIDVALLYKKEKFIPTAFKSHRLLLENEKGFRDYTRDQLVVSGILDTHPIHFLVNHWPSRRGGQSRSEPYRLAAAKLNKRIIDSLRREDREARIVAMGDFNDDPLDHSFKKVLKTQSSTTPIDSFGLYNPMERLYKKGIGSLAYRDRWSLFDQFYFTTNLLSKEGLFFWKAQVYRPQFLKNDSGRYKGYPFRTYAGNQYQGGYSDHFPIYLYLLAKVR</sequence>
<evidence type="ECO:0000313" key="3">
    <source>
        <dbReference type="Proteomes" id="UP000219559"/>
    </source>
</evidence>
<keyword evidence="2" id="KW-0378">Hydrolase</keyword>
<feature type="domain" description="Endonuclease/exonuclease/phosphatase" evidence="1">
    <location>
        <begin position="39"/>
        <end position="350"/>
    </location>
</feature>
<dbReference type="Pfam" id="PF19580">
    <property type="entry name" value="Exo_endo_phos_3"/>
    <property type="match status" value="1"/>
</dbReference>
<keyword evidence="2" id="KW-0540">Nuclease</keyword>
<name>A0A2A4G4E1_9FLAO</name>
<proteinExistence type="predicted"/>
<dbReference type="PANTHER" id="PTHR42834:SF1">
    <property type="entry name" value="ENDONUCLEASE_EXONUCLEASE_PHOSPHATASE FAMILY PROTEIN (AFU_ORTHOLOGUE AFUA_3G09210)"/>
    <property type="match status" value="1"/>
</dbReference>
<gene>
    <name evidence="2" type="ORF">B7P33_16270</name>
</gene>
<protein>
    <submittedName>
        <fullName evidence="2">Endonuclease</fullName>
    </submittedName>
</protein>
<dbReference type="InterPro" id="IPR036691">
    <property type="entry name" value="Endo/exonu/phosph_ase_sf"/>
</dbReference>